<dbReference type="RefSeq" id="XP_029225733.1">
    <property type="nucleotide sequence ID" value="XM_029374203.1"/>
</dbReference>
<feature type="region of interest" description="Disordered" evidence="1">
    <location>
        <begin position="64"/>
        <end position="158"/>
    </location>
</feature>
<feature type="region of interest" description="Disordered" evidence="1">
    <location>
        <begin position="1"/>
        <end position="33"/>
    </location>
</feature>
<evidence type="ECO:0000313" key="3">
    <source>
        <dbReference type="Proteomes" id="UP000284403"/>
    </source>
</evidence>
<evidence type="ECO:0000313" key="2">
    <source>
        <dbReference type="EMBL" id="RNF07838.1"/>
    </source>
</evidence>
<protein>
    <submittedName>
        <fullName evidence="2">Uncharacterized protein</fullName>
    </submittedName>
</protein>
<feature type="compositionally biased region" description="Low complexity" evidence="1">
    <location>
        <begin position="109"/>
        <end position="124"/>
    </location>
</feature>
<organism evidence="2 3">
    <name type="scientific">Trypanosoma conorhini</name>
    <dbReference type="NCBI Taxonomy" id="83891"/>
    <lineage>
        <taxon>Eukaryota</taxon>
        <taxon>Discoba</taxon>
        <taxon>Euglenozoa</taxon>
        <taxon>Kinetoplastea</taxon>
        <taxon>Metakinetoplastina</taxon>
        <taxon>Trypanosomatida</taxon>
        <taxon>Trypanosomatidae</taxon>
        <taxon>Trypanosoma</taxon>
    </lineage>
</organism>
<dbReference type="Proteomes" id="UP000284403">
    <property type="component" value="Unassembled WGS sequence"/>
</dbReference>
<dbReference type="EMBL" id="MKKU01000554">
    <property type="protein sequence ID" value="RNF07838.1"/>
    <property type="molecule type" value="Genomic_DNA"/>
</dbReference>
<proteinExistence type="predicted"/>
<reference evidence="2 3" key="1">
    <citation type="journal article" date="2018" name="BMC Genomics">
        <title>Genomic comparison of Trypanosoma conorhini and Trypanosoma rangeli to Trypanosoma cruzi strains of high and low virulence.</title>
        <authorList>
            <person name="Bradwell K.R."/>
            <person name="Koparde V.N."/>
            <person name="Matveyev A.V."/>
            <person name="Serrano M.G."/>
            <person name="Alves J.M."/>
            <person name="Parikh H."/>
            <person name="Huang B."/>
            <person name="Lee V."/>
            <person name="Espinosa-Alvarez O."/>
            <person name="Ortiz P.A."/>
            <person name="Costa-Martins A.G."/>
            <person name="Teixeira M.M."/>
            <person name="Buck G.A."/>
        </authorList>
    </citation>
    <scope>NUCLEOTIDE SEQUENCE [LARGE SCALE GENOMIC DNA]</scope>
    <source>
        <strain evidence="2 3">025E</strain>
    </source>
</reference>
<feature type="compositionally biased region" description="Basic and acidic residues" evidence="1">
    <location>
        <begin position="147"/>
        <end position="158"/>
    </location>
</feature>
<sequence>MPSGALENRARGGGAAAAPFRRPDHTHSAPAVAARAAFHRERASGLCRGGSAVRLGFVRFAQVQPAPPKLRPPTAASISSPGPLRTSSDPHRRRGADVTSCHRPGTRTARAPESSSSPRAPSPQREARQRGRRGHRAEPSAHNGWGEARKEREMNSKG</sequence>
<gene>
    <name evidence="2" type="ORF">Tco025E_07337</name>
</gene>
<evidence type="ECO:0000256" key="1">
    <source>
        <dbReference type="SAM" id="MobiDB-lite"/>
    </source>
</evidence>
<dbReference type="AlphaFoldDB" id="A0A3R7KJP8"/>
<accession>A0A3R7KJP8</accession>
<dbReference type="GeneID" id="40320948"/>
<name>A0A3R7KJP8_9TRYP</name>
<keyword evidence="3" id="KW-1185">Reference proteome</keyword>
<comment type="caution">
    <text evidence="2">The sequence shown here is derived from an EMBL/GenBank/DDBJ whole genome shotgun (WGS) entry which is preliminary data.</text>
</comment>